<dbReference type="Proteomes" id="UP000625711">
    <property type="component" value="Unassembled WGS sequence"/>
</dbReference>
<protein>
    <submittedName>
        <fullName evidence="1">Uncharacterized protein</fullName>
    </submittedName>
</protein>
<gene>
    <name evidence="1" type="ORF">GWI33_014267</name>
</gene>
<organism evidence="1 2">
    <name type="scientific">Rhynchophorus ferrugineus</name>
    <name type="common">Red palm weevil</name>
    <name type="synonym">Curculio ferrugineus</name>
    <dbReference type="NCBI Taxonomy" id="354439"/>
    <lineage>
        <taxon>Eukaryota</taxon>
        <taxon>Metazoa</taxon>
        <taxon>Ecdysozoa</taxon>
        <taxon>Arthropoda</taxon>
        <taxon>Hexapoda</taxon>
        <taxon>Insecta</taxon>
        <taxon>Pterygota</taxon>
        <taxon>Neoptera</taxon>
        <taxon>Endopterygota</taxon>
        <taxon>Coleoptera</taxon>
        <taxon>Polyphaga</taxon>
        <taxon>Cucujiformia</taxon>
        <taxon>Curculionidae</taxon>
        <taxon>Dryophthorinae</taxon>
        <taxon>Rhynchophorus</taxon>
    </lineage>
</organism>
<evidence type="ECO:0000313" key="2">
    <source>
        <dbReference type="Proteomes" id="UP000625711"/>
    </source>
</evidence>
<evidence type="ECO:0000313" key="1">
    <source>
        <dbReference type="EMBL" id="KAF7272988.1"/>
    </source>
</evidence>
<comment type="caution">
    <text evidence="1">The sequence shown here is derived from an EMBL/GenBank/DDBJ whole genome shotgun (WGS) entry which is preliminary data.</text>
</comment>
<sequence>MNGEGVEVENKQQNWLHVVEGCLYIGSILNRFKECYLGNLKNFGFVFRYELKQSAVNAIIIAISPTLKGLPSPVQFAVCVAAIIPPDQGQNTKPEKTIDPSNGPASHSLAASSIIFRNCTFYESQISLLQHSLNPITFVLGSARWQYYRLGAAAEAAVKGLAVYRPRRLPPPIRLDYPAHKGAARPGEYCTLA</sequence>
<dbReference type="EMBL" id="JAACXV010013616">
    <property type="protein sequence ID" value="KAF7272988.1"/>
    <property type="molecule type" value="Genomic_DNA"/>
</dbReference>
<dbReference type="AlphaFoldDB" id="A0A834I6H3"/>
<proteinExistence type="predicted"/>
<accession>A0A834I6H3</accession>
<keyword evidence="2" id="KW-1185">Reference proteome</keyword>
<reference evidence="1" key="1">
    <citation type="submission" date="2020-08" db="EMBL/GenBank/DDBJ databases">
        <title>Genome sequencing and assembly of the red palm weevil Rhynchophorus ferrugineus.</title>
        <authorList>
            <person name="Dias G.B."/>
            <person name="Bergman C.M."/>
            <person name="Manee M."/>
        </authorList>
    </citation>
    <scope>NUCLEOTIDE SEQUENCE</scope>
    <source>
        <strain evidence="1">AA-2017</strain>
        <tissue evidence="1">Whole larva</tissue>
    </source>
</reference>
<name>A0A834I6H3_RHYFE</name>